<dbReference type="AlphaFoldDB" id="A0AA38HT75"/>
<sequence>MISPKIFSTCCSRQYWSVNYSKNTNSRLYIGSLFDDETRDIFNSDEERRKFRLRGGGILNGLSIPSMQPIPMGYQPPTPFIYYGSQQAQYAPNISYPCQPLMICSVPGPCNVPPGFVTLPQTPGISGVSSPGIPIVPQPVPQEQPTVDKLSSKTCAMLETMPKQVQKFTLPAVKSGEPATSGALHKSSECLRTSFEDETSGELSENALTNQQKLAVDILSSFVQRKKNIVLHLLTANALKKKLQGEHPVETMEELTRSYYKHKAHALKHIRQCADEKDQILNVVGKIKNKNFLKNQICSEEDVVIQIQMASQDVGQDGCQSAGLDSVTQKSLVFPSVSQLLSQRSDSKCPSRYTRAQSVDDTTLSEELTRRKDEEEKKQVLCMLHSFFQHRRKKLDNLLKLKRTNITV</sequence>
<evidence type="ECO:0000313" key="2">
    <source>
        <dbReference type="Proteomes" id="UP001168821"/>
    </source>
</evidence>
<reference evidence="1" key="1">
    <citation type="journal article" date="2023" name="G3 (Bethesda)">
        <title>Whole genome assemblies of Zophobas morio and Tenebrio molitor.</title>
        <authorList>
            <person name="Kaur S."/>
            <person name="Stinson S.A."/>
            <person name="diCenzo G.C."/>
        </authorList>
    </citation>
    <scope>NUCLEOTIDE SEQUENCE</scope>
    <source>
        <strain evidence="1">QUZm001</strain>
    </source>
</reference>
<dbReference type="Proteomes" id="UP001168821">
    <property type="component" value="Unassembled WGS sequence"/>
</dbReference>
<accession>A0AA38HT75</accession>
<dbReference type="EMBL" id="JALNTZ010000008">
    <property type="protein sequence ID" value="KAJ3642332.1"/>
    <property type="molecule type" value="Genomic_DNA"/>
</dbReference>
<keyword evidence="2" id="KW-1185">Reference proteome</keyword>
<comment type="caution">
    <text evidence="1">The sequence shown here is derived from an EMBL/GenBank/DDBJ whole genome shotgun (WGS) entry which is preliminary data.</text>
</comment>
<gene>
    <name evidence="1" type="ORF">Zmor_025128</name>
</gene>
<name>A0AA38HT75_9CUCU</name>
<proteinExistence type="predicted"/>
<organism evidence="1 2">
    <name type="scientific">Zophobas morio</name>
    <dbReference type="NCBI Taxonomy" id="2755281"/>
    <lineage>
        <taxon>Eukaryota</taxon>
        <taxon>Metazoa</taxon>
        <taxon>Ecdysozoa</taxon>
        <taxon>Arthropoda</taxon>
        <taxon>Hexapoda</taxon>
        <taxon>Insecta</taxon>
        <taxon>Pterygota</taxon>
        <taxon>Neoptera</taxon>
        <taxon>Endopterygota</taxon>
        <taxon>Coleoptera</taxon>
        <taxon>Polyphaga</taxon>
        <taxon>Cucujiformia</taxon>
        <taxon>Tenebrionidae</taxon>
        <taxon>Zophobas</taxon>
    </lineage>
</organism>
<evidence type="ECO:0000313" key="1">
    <source>
        <dbReference type="EMBL" id="KAJ3642332.1"/>
    </source>
</evidence>
<protein>
    <submittedName>
        <fullName evidence="1">Uncharacterized protein</fullName>
    </submittedName>
</protein>